<dbReference type="EMBL" id="CAJNYV010000117">
    <property type="protein sequence ID" value="CAF3345680.1"/>
    <property type="molecule type" value="Genomic_DNA"/>
</dbReference>
<evidence type="ECO:0000259" key="2">
    <source>
        <dbReference type="Pfam" id="PF14214"/>
    </source>
</evidence>
<proteinExistence type="predicted"/>
<feature type="domain" description="Helitron helicase-like" evidence="2">
    <location>
        <begin position="414"/>
        <end position="545"/>
    </location>
</feature>
<feature type="compositionally biased region" description="Polar residues" evidence="1">
    <location>
        <begin position="1024"/>
        <end position="1036"/>
    </location>
</feature>
<dbReference type="AlphaFoldDB" id="A0A817VU30"/>
<gene>
    <name evidence="4" type="ORF">KIK155_LOCUS3132</name>
</gene>
<reference evidence="4" key="1">
    <citation type="submission" date="2021-02" db="EMBL/GenBank/DDBJ databases">
        <authorList>
            <person name="Nowell W R."/>
        </authorList>
    </citation>
    <scope>NUCLEOTIDE SEQUENCE</scope>
</reference>
<accession>A0A817VU30</accession>
<dbReference type="InterPro" id="IPR046700">
    <property type="entry name" value="DUF6570"/>
</dbReference>
<feature type="region of interest" description="Disordered" evidence="1">
    <location>
        <begin position="1011"/>
        <end position="1049"/>
    </location>
</feature>
<comment type="caution">
    <text evidence="4">The sequence shown here is derived from an EMBL/GenBank/DDBJ whole genome shotgun (WGS) entry which is preliminary data.</text>
</comment>
<dbReference type="Pfam" id="PF14214">
    <property type="entry name" value="Helitron_like_N"/>
    <property type="match status" value="1"/>
</dbReference>
<dbReference type="InterPro" id="IPR025476">
    <property type="entry name" value="Helitron_helicase-like"/>
</dbReference>
<dbReference type="Proteomes" id="UP000663865">
    <property type="component" value="Unassembled WGS sequence"/>
</dbReference>
<feature type="compositionally biased region" description="Basic and acidic residues" evidence="1">
    <location>
        <begin position="1"/>
        <end position="10"/>
    </location>
</feature>
<name>A0A817VU30_9BILA</name>
<protein>
    <recommendedName>
        <fullName evidence="6">Helitron helicase-like domain-containing protein</fullName>
    </recommendedName>
</protein>
<feature type="compositionally biased region" description="Basic and acidic residues" evidence="1">
    <location>
        <begin position="1037"/>
        <end position="1049"/>
    </location>
</feature>
<feature type="region of interest" description="Disordered" evidence="1">
    <location>
        <begin position="1"/>
        <end position="41"/>
    </location>
</feature>
<dbReference type="Pfam" id="PF20209">
    <property type="entry name" value="DUF6570"/>
    <property type="match status" value="1"/>
</dbReference>
<evidence type="ECO:0000256" key="1">
    <source>
        <dbReference type="SAM" id="MobiDB-lite"/>
    </source>
</evidence>
<feature type="compositionally biased region" description="Basic residues" evidence="1">
    <location>
        <begin position="11"/>
        <end position="41"/>
    </location>
</feature>
<evidence type="ECO:0000313" key="4">
    <source>
        <dbReference type="EMBL" id="CAF3345680.1"/>
    </source>
</evidence>
<sequence length="1082" mass="126462">MARKKSDNKKWKTRPSRKKSSNRNKKPSKIRKNNCKRSGTKNRLKNVKEDLNSVITNDRLIEEYLLTEEIFDTRIVHDFLTERYLSEVRQVWLACQCCNCEHPSHNMQPAKEDHQNYHDCIAGEMICSFCYHYKPKDEYTICPHARFKNLLEITSVPLCLKLGFLEQRAIALMHCYMRVLIIRGHQSAMKGQVVHCQADVVDNIGDLLPFPKCYEFMAVIQQKPSDHNGEIKVTVRYSVSAIQILRAIQYLIKHHVGYINKQVLSLEKIQEMFECRKEEIALIRIIDSYAYNNATTSAPIILDSDEALLGPSRTLKAGEDLIWQLQSGMEESTFPWIYPTGEGGELDRKRPISLKIRDYCKLRLMSADKRWQADPIWTFRAMNLIQRDDLCSAVNYHAKKYYKKDRLCYNIYPSIGKAVRGTSAYWSTPKKILRAMYATLSKPNIFLSINLQDDIEFLTHIDESRFGNVNNPNYHEIDNLSDDDYLQLVNENSALIARMCHRRMLAFEKFITDKRHPFFIDYAVANYFFKIEFQRGGLPHLHTLLWLNNFPNVDTLDGRKTIIEFIDNFLTTSLPDKQTDLETHMLVKKHQWHIHTFTCSKGNAKIRIRRGRKFKDEQSSTLANEIQNKDINKNYLHENEIYEQVDPNNDPDITQLRKEKKEFFERLNCRFGSPFELATETHVRTYREARILTRGDRDIFIKRLTEESRRIIPYNLHFLRTFRCNHDIQIITDPWASAEYLFSYLSKHAQLEKIYLAEAKSVLLKTGNAILSHHRVGKVEASWTVLGIPLYHSSIRCKILYISLPWEEERILKRGRTQVITTDDLVETLTHKYIKRPSIPSVIDNMTLFEFLTWFDYDGSSLNKEKILNEPVVENPLWRHDFEQPPLLQTTNLLPRIILSSGSILIQHKKPACISFHCHTDDPIRAIYSMLSIGIQYRDPIEQFLGGKQDNDIKTIRVTLLKYKSRLLERFNILPAAYKIQMINALEHLCDLNAHDFVTKSRESFIFLDEEEENTEDGTKDTLHQNNSKKSAVSTTNKEKSLTNDVTKNERENFLNSNKLLTNNTYTPTEQLLASANSEQIF</sequence>
<feature type="domain" description="DUF6570" evidence="3">
    <location>
        <begin position="143"/>
        <end position="259"/>
    </location>
</feature>
<evidence type="ECO:0008006" key="6">
    <source>
        <dbReference type="Google" id="ProtNLM"/>
    </source>
</evidence>
<evidence type="ECO:0000313" key="5">
    <source>
        <dbReference type="Proteomes" id="UP000663865"/>
    </source>
</evidence>
<evidence type="ECO:0000259" key="3">
    <source>
        <dbReference type="Pfam" id="PF20209"/>
    </source>
</evidence>
<organism evidence="4 5">
    <name type="scientific">Rotaria socialis</name>
    <dbReference type="NCBI Taxonomy" id="392032"/>
    <lineage>
        <taxon>Eukaryota</taxon>
        <taxon>Metazoa</taxon>
        <taxon>Spiralia</taxon>
        <taxon>Gnathifera</taxon>
        <taxon>Rotifera</taxon>
        <taxon>Eurotatoria</taxon>
        <taxon>Bdelloidea</taxon>
        <taxon>Philodinida</taxon>
        <taxon>Philodinidae</taxon>
        <taxon>Rotaria</taxon>
    </lineage>
</organism>